<dbReference type="PANTHER" id="PTHR11695">
    <property type="entry name" value="ALCOHOL DEHYDROGENASE RELATED"/>
    <property type="match status" value="1"/>
</dbReference>
<dbReference type="CDD" id="cd05289">
    <property type="entry name" value="MDR_like_2"/>
    <property type="match status" value="1"/>
</dbReference>
<dbReference type="SMART" id="SM00829">
    <property type="entry name" value="PKS_ER"/>
    <property type="match status" value="1"/>
</dbReference>
<keyword evidence="3" id="KW-1185">Reference proteome</keyword>
<dbReference type="PROSITE" id="PS01162">
    <property type="entry name" value="QOR_ZETA_CRYSTAL"/>
    <property type="match status" value="1"/>
</dbReference>
<evidence type="ECO:0000313" key="2">
    <source>
        <dbReference type="EMBL" id="KAK6352548.1"/>
    </source>
</evidence>
<dbReference type="GO" id="GO:0005739">
    <property type="term" value="C:mitochondrion"/>
    <property type="evidence" value="ECO:0007669"/>
    <property type="project" value="TreeGrafter"/>
</dbReference>
<comment type="caution">
    <text evidence="2">The sequence shown here is derived from an EMBL/GenBank/DDBJ whole genome shotgun (WGS) entry which is preliminary data.</text>
</comment>
<evidence type="ECO:0000313" key="3">
    <source>
        <dbReference type="Proteomes" id="UP001373714"/>
    </source>
</evidence>
<dbReference type="InterPro" id="IPR011032">
    <property type="entry name" value="GroES-like_sf"/>
</dbReference>
<dbReference type="InterPro" id="IPR002364">
    <property type="entry name" value="Quin_OxRdtase/zeta-crystal_CS"/>
</dbReference>
<sequence length="335" mass="36037">MSSLPSTIRSLSQPDPSKAEVILTTVPLPTITPGSNEHLIRVHATSPCAGELRWPSFALEYYGKDPKIVPCYDLSGTVVQAPANSPFAAGTEIWGRTGVSHPGNAREYTVAYTEELALRPKSLDPVEAASVPLSAITAVQALFDQGGLAGFDADEEGRKANSSKRVLIIAASGGVGIWLLQLAREAGVGGIVAVCGTSNVDLVKELGATEVIDYRKQSLNEWIAEDESRKVDLVIDCKGGESLSQSWNCVKNGGKLLSIVEATEPRKPAGNTAKDVTNYFFIMEPRGSDMIHVNRFFEEGKVRMLVDSVFSLDDYQKAFDRLDGGRATGKILIKP</sequence>
<dbReference type="InterPro" id="IPR020843">
    <property type="entry name" value="ER"/>
</dbReference>
<dbReference type="AlphaFoldDB" id="A0AAV9UYD6"/>
<dbReference type="InterPro" id="IPR036291">
    <property type="entry name" value="NAD(P)-bd_dom_sf"/>
</dbReference>
<dbReference type="GO" id="GO:0008270">
    <property type="term" value="F:zinc ion binding"/>
    <property type="evidence" value="ECO:0007669"/>
    <property type="project" value="InterPro"/>
</dbReference>
<dbReference type="Pfam" id="PF13602">
    <property type="entry name" value="ADH_zinc_N_2"/>
    <property type="match status" value="1"/>
</dbReference>
<protein>
    <recommendedName>
        <fullName evidence="1">Enoyl reductase (ER) domain-containing protein</fullName>
    </recommendedName>
</protein>
<dbReference type="Gene3D" id="3.90.180.10">
    <property type="entry name" value="Medium-chain alcohol dehydrogenases, catalytic domain"/>
    <property type="match status" value="1"/>
</dbReference>
<evidence type="ECO:0000259" key="1">
    <source>
        <dbReference type="SMART" id="SM00829"/>
    </source>
</evidence>
<dbReference type="GO" id="GO:0016491">
    <property type="term" value="F:oxidoreductase activity"/>
    <property type="evidence" value="ECO:0007669"/>
    <property type="project" value="InterPro"/>
</dbReference>
<proteinExistence type="predicted"/>
<feature type="domain" description="Enoyl reductase (ER)" evidence="1">
    <location>
        <begin position="18"/>
        <end position="333"/>
    </location>
</feature>
<dbReference type="SUPFAM" id="SSF50129">
    <property type="entry name" value="GroES-like"/>
    <property type="match status" value="1"/>
</dbReference>
<dbReference type="Gene3D" id="3.40.50.720">
    <property type="entry name" value="NAD(P)-binding Rossmann-like Domain"/>
    <property type="match status" value="1"/>
</dbReference>
<reference evidence="2 3" key="1">
    <citation type="submission" date="2019-10" db="EMBL/GenBank/DDBJ databases">
        <authorList>
            <person name="Palmer J.M."/>
        </authorList>
    </citation>
    <scope>NUCLEOTIDE SEQUENCE [LARGE SCALE GENOMIC DNA]</scope>
    <source>
        <strain evidence="2 3">TWF730</strain>
    </source>
</reference>
<dbReference type="PANTHER" id="PTHR11695:SF647">
    <property type="entry name" value="ENOYL REDUCTASE (ER) DOMAIN-CONTAINING PROTEIN"/>
    <property type="match status" value="1"/>
</dbReference>
<gene>
    <name evidence="2" type="ORF">TWF730_009372</name>
</gene>
<accession>A0AAV9UYD6</accession>
<name>A0AAV9UYD6_9PEZI</name>
<dbReference type="InterPro" id="IPR050700">
    <property type="entry name" value="YIM1/Zinc_Alcohol_DH_Fams"/>
</dbReference>
<dbReference type="SUPFAM" id="SSF51735">
    <property type="entry name" value="NAD(P)-binding Rossmann-fold domains"/>
    <property type="match status" value="1"/>
</dbReference>
<organism evidence="2 3">
    <name type="scientific">Orbilia blumenaviensis</name>
    <dbReference type="NCBI Taxonomy" id="1796055"/>
    <lineage>
        <taxon>Eukaryota</taxon>
        <taxon>Fungi</taxon>
        <taxon>Dikarya</taxon>
        <taxon>Ascomycota</taxon>
        <taxon>Pezizomycotina</taxon>
        <taxon>Orbiliomycetes</taxon>
        <taxon>Orbiliales</taxon>
        <taxon>Orbiliaceae</taxon>
        <taxon>Orbilia</taxon>
    </lineage>
</organism>
<dbReference type="Proteomes" id="UP001373714">
    <property type="component" value="Unassembled WGS sequence"/>
</dbReference>
<dbReference type="EMBL" id="JAVHNS010000006">
    <property type="protein sequence ID" value="KAK6352548.1"/>
    <property type="molecule type" value="Genomic_DNA"/>
</dbReference>